<evidence type="ECO:0000256" key="7">
    <source>
        <dbReference type="ARBA" id="ARBA00023157"/>
    </source>
</evidence>
<evidence type="ECO:0000313" key="12">
    <source>
        <dbReference type="EMBL" id="CAA9524907.1"/>
    </source>
</evidence>
<dbReference type="CDD" id="cd03467">
    <property type="entry name" value="Rieske"/>
    <property type="match status" value="1"/>
</dbReference>
<organism evidence="12">
    <name type="scientific">uncultured Rubrobacteraceae bacterium</name>
    <dbReference type="NCBI Taxonomy" id="349277"/>
    <lineage>
        <taxon>Bacteria</taxon>
        <taxon>Bacillati</taxon>
        <taxon>Actinomycetota</taxon>
        <taxon>Rubrobacteria</taxon>
        <taxon>Rubrobacterales</taxon>
        <taxon>Rubrobacteraceae</taxon>
        <taxon>environmental samples</taxon>
    </lineage>
</organism>
<dbReference type="InterPro" id="IPR036922">
    <property type="entry name" value="Rieske_2Fe-2S_sf"/>
</dbReference>
<keyword evidence="12" id="KW-0560">Oxidoreductase</keyword>
<dbReference type="PROSITE" id="PS51296">
    <property type="entry name" value="RIESKE"/>
    <property type="match status" value="1"/>
</dbReference>
<evidence type="ECO:0000256" key="9">
    <source>
        <dbReference type="ARBA" id="ARBA00034078"/>
    </source>
</evidence>
<dbReference type="GO" id="GO:0016020">
    <property type="term" value="C:membrane"/>
    <property type="evidence" value="ECO:0007669"/>
    <property type="project" value="InterPro"/>
</dbReference>
<keyword evidence="3" id="KW-0001">2Fe-2S</keyword>
<evidence type="ECO:0000256" key="10">
    <source>
        <dbReference type="SAM" id="MobiDB-lite"/>
    </source>
</evidence>
<dbReference type="GO" id="GO:0046872">
    <property type="term" value="F:metal ion binding"/>
    <property type="evidence" value="ECO:0007669"/>
    <property type="project" value="UniProtKB-KW"/>
</dbReference>
<dbReference type="AlphaFoldDB" id="A0A6J4TKM5"/>
<gene>
    <name evidence="12" type="ORF">AVDCRST_MAG05-3880</name>
</gene>
<dbReference type="SUPFAM" id="SSF50022">
    <property type="entry name" value="ISP domain"/>
    <property type="match status" value="1"/>
</dbReference>
<keyword evidence="6" id="KW-0411">Iron-sulfur</keyword>
<dbReference type="InterPro" id="IPR014349">
    <property type="entry name" value="Rieske_Fe-S_prot"/>
</dbReference>
<evidence type="ECO:0000256" key="1">
    <source>
        <dbReference type="ARBA" id="ARBA00002494"/>
    </source>
</evidence>
<keyword evidence="4" id="KW-0479">Metal-binding</keyword>
<proteinExistence type="predicted"/>
<name>A0A6J4TKM5_9ACTN</name>
<comment type="cofactor">
    <cofactor evidence="9">
        <name>[2Fe-2S] cluster</name>
        <dbReference type="ChEBI" id="CHEBI:190135"/>
    </cofactor>
</comment>
<reference evidence="12" key="1">
    <citation type="submission" date="2020-02" db="EMBL/GenBank/DDBJ databases">
        <authorList>
            <person name="Meier V. D."/>
        </authorList>
    </citation>
    <scope>NUCLEOTIDE SEQUENCE</scope>
    <source>
        <strain evidence="12">AVDCRST_MAG05</strain>
    </source>
</reference>
<evidence type="ECO:0000256" key="8">
    <source>
        <dbReference type="ARBA" id="ARBA00029586"/>
    </source>
</evidence>
<evidence type="ECO:0000256" key="6">
    <source>
        <dbReference type="ARBA" id="ARBA00023014"/>
    </source>
</evidence>
<dbReference type="Gene3D" id="2.102.10.10">
    <property type="entry name" value="Rieske [2Fe-2S] iron-sulphur domain"/>
    <property type="match status" value="1"/>
</dbReference>
<dbReference type="GO" id="GO:0004497">
    <property type="term" value="F:monooxygenase activity"/>
    <property type="evidence" value="ECO:0007669"/>
    <property type="project" value="UniProtKB-ARBA"/>
</dbReference>
<evidence type="ECO:0000256" key="4">
    <source>
        <dbReference type="ARBA" id="ARBA00022723"/>
    </source>
</evidence>
<dbReference type="GO" id="GO:0016705">
    <property type="term" value="F:oxidoreductase activity, acting on paired donors, with incorporation or reduction of molecular oxygen"/>
    <property type="evidence" value="ECO:0007669"/>
    <property type="project" value="UniProtKB-ARBA"/>
</dbReference>
<protein>
    <recommendedName>
        <fullName evidence="2">Cytochrome bc1 complex Rieske iron-sulfur subunit</fullName>
    </recommendedName>
    <alternativeName>
        <fullName evidence="8">Cytochrome bc1 reductase complex subunit QcrA</fullName>
    </alternativeName>
</protein>
<evidence type="ECO:0000256" key="2">
    <source>
        <dbReference type="ARBA" id="ARBA00015816"/>
    </source>
</evidence>
<dbReference type="Pfam" id="PF00355">
    <property type="entry name" value="Rieske"/>
    <property type="match status" value="1"/>
</dbReference>
<dbReference type="InterPro" id="IPR005805">
    <property type="entry name" value="Rieske_Fe-S_prot_C"/>
</dbReference>
<feature type="region of interest" description="Disordered" evidence="10">
    <location>
        <begin position="49"/>
        <end position="68"/>
    </location>
</feature>
<evidence type="ECO:0000256" key="5">
    <source>
        <dbReference type="ARBA" id="ARBA00023004"/>
    </source>
</evidence>
<dbReference type="PRINTS" id="PR00162">
    <property type="entry name" value="RIESKE"/>
</dbReference>
<dbReference type="PROSITE" id="PS51257">
    <property type="entry name" value="PROKAR_LIPOPROTEIN"/>
    <property type="match status" value="1"/>
</dbReference>
<comment type="function">
    <text evidence="1">Iron-sulfur subunit of the cytochrome bc1 complex, an essential component of the respiratory electron transport chain required for ATP synthesis. The bc1 complex catalyzes the oxidation of menaquinol and the reduction of cytochrome c in the respiratory chain. The bc1 complex operates through a Q-cycle mechanism that couples electron transfer to generation of the proton gradient that drives ATP synthesis.</text>
</comment>
<sequence>MEKVSREKFIRLAATLGVGAASASVAACGGGSGGGAGGGSGDGAAVGQNTPAASAGGSEEAAAGTGGKAIAAESDVAPGGAVKFKDRGRDAVLVHLDGGEFVAYSAVCTHAQCTVAYKDAQLACPCHGSIFDPANGAEVVSGPAQTPLPEIPIRVQDGQILRA</sequence>
<dbReference type="GO" id="GO:0051537">
    <property type="term" value="F:2 iron, 2 sulfur cluster binding"/>
    <property type="evidence" value="ECO:0007669"/>
    <property type="project" value="UniProtKB-KW"/>
</dbReference>
<keyword evidence="5" id="KW-0408">Iron</keyword>
<evidence type="ECO:0000256" key="3">
    <source>
        <dbReference type="ARBA" id="ARBA00022714"/>
    </source>
</evidence>
<evidence type="ECO:0000259" key="11">
    <source>
        <dbReference type="PROSITE" id="PS51296"/>
    </source>
</evidence>
<feature type="domain" description="Rieske" evidence="11">
    <location>
        <begin position="68"/>
        <end position="162"/>
    </location>
</feature>
<dbReference type="EMBL" id="CADCVM010000430">
    <property type="protein sequence ID" value="CAA9524907.1"/>
    <property type="molecule type" value="Genomic_DNA"/>
</dbReference>
<keyword evidence="7" id="KW-1015">Disulfide bond</keyword>
<accession>A0A6J4TKM5</accession>
<dbReference type="InterPro" id="IPR017941">
    <property type="entry name" value="Rieske_2Fe-2S"/>
</dbReference>
<dbReference type="PANTHER" id="PTHR10134">
    <property type="entry name" value="CYTOCHROME B-C1 COMPLEX SUBUNIT RIESKE, MITOCHONDRIAL"/>
    <property type="match status" value="1"/>
</dbReference>